<protein>
    <submittedName>
        <fullName evidence="2">Aminodeoxychorismate synthase component I</fullName>
        <ecNumber evidence="2">2.6.1.85</ecNumber>
    </submittedName>
</protein>
<proteinExistence type="predicted"/>
<name>A0A937AM99_9HYPH</name>
<dbReference type="InterPro" id="IPR019999">
    <property type="entry name" value="Anth_synth_I-like"/>
</dbReference>
<dbReference type="Pfam" id="PF00425">
    <property type="entry name" value="Chorismate_bind"/>
    <property type="match status" value="1"/>
</dbReference>
<reference evidence="2" key="1">
    <citation type="submission" date="2019-02" db="EMBL/GenBank/DDBJ databases">
        <title>A novel Candidatus Liberibacter species associated with the New Zealand native fuchsia psyllid, Ctenarytaina fuchsiae.</title>
        <authorList>
            <person name="Thompson S.M."/>
            <person name="Jorgensen N."/>
            <person name="David C."/>
            <person name="Bulman S.R."/>
            <person name="Smith G.R."/>
        </authorList>
    </citation>
    <scope>NUCLEOTIDE SEQUENCE</scope>
    <source>
        <strain evidence="2">Oxford</strain>
    </source>
</reference>
<dbReference type="AlphaFoldDB" id="A0A937AM99"/>
<keyword evidence="2" id="KW-0808">Transferase</keyword>
<dbReference type="NCBIfam" id="TIGR00553">
    <property type="entry name" value="pabB"/>
    <property type="match status" value="1"/>
</dbReference>
<sequence length="385" mass="44109">MLNYPLFVLFRDDWNNEQFLFTDPIEIICARNEQEFHLAFMRLEEVRKQGKWLAGYLSYEAGFLFEKSLRHLVQDQQDVPLLCFGVFHNLSAPDHPLARPYLGQKTFFHNPQISWDFETYQQKFDQFHQNLCHGNCYQGNLTFPITAQWSGDPLRAFWSFTEHEPVRYGSFVSLQGPLILSRSPELFFHINDKKWIEARPMKGTMPRGANIAEDQKIIADLKKDAKNLSENRMIVDLLRNDLSRIAVAGTIKTPFLFEIESYTTVHQMVSSICGELTHDLPIKDIFSALFPCGSITGVPKIKSMEVLQKLENKSRGIYCGSIGFIAPSSIMRFSVSIRTISLFPDHQAIFNVGGAITYESTAQSEYEECLLKSKFAIGNITNHSP</sequence>
<dbReference type="InterPro" id="IPR015890">
    <property type="entry name" value="Chorismate_C"/>
</dbReference>
<dbReference type="GO" id="GO:0009396">
    <property type="term" value="P:folic acid-containing compound biosynthetic process"/>
    <property type="evidence" value="ECO:0007669"/>
    <property type="project" value="InterPro"/>
</dbReference>
<dbReference type="PRINTS" id="PR00095">
    <property type="entry name" value="ANTSNTHASEI"/>
</dbReference>
<dbReference type="GO" id="GO:0000162">
    <property type="term" value="P:L-tryptophan biosynthetic process"/>
    <property type="evidence" value="ECO:0007669"/>
    <property type="project" value="TreeGrafter"/>
</dbReference>
<dbReference type="Gene3D" id="3.60.120.10">
    <property type="entry name" value="Anthranilate synthase"/>
    <property type="match status" value="1"/>
</dbReference>
<dbReference type="PANTHER" id="PTHR11236">
    <property type="entry name" value="AMINOBENZOATE/ANTHRANILATE SYNTHASE"/>
    <property type="match status" value="1"/>
</dbReference>
<evidence type="ECO:0000313" key="3">
    <source>
        <dbReference type="Proteomes" id="UP000736856"/>
    </source>
</evidence>
<dbReference type="InterPro" id="IPR005802">
    <property type="entry name" value="ADC_synth_comp_1"/>
</dbReference>
<dbReference type="SUPFAM" id="SSF56322">
    <property type="entry name" value="ADC synthase"/>
    <property type="match status" value="1"/>
</dbReference>
<dbReference type="PANTHER" id="PTHR11236:SF50">
    <property type="entry name" value="AMINODEOXYCHORISMATE SYNTHASE COMPONENT 1"/>
    <property type="match status" value="1"/>
</dbReference>
<comment type="caution">
    <text evidence="2">The sequence shown here is derived from an EMBL/GenBank/DDBJ whole genome shotgun (WGS) entry which is preliminary data.</text>
</comment>
<evidence type="ECO:0000313" key="2">
    <source>
        <dbReference type="EMBL" id="MBL0849347.1"/>
    </source>
</evidence>
<organism evidence="2 3">
    <name type="scientific">Candidatus Liberibacter ctenarytainae</name>
    <dbReference type="NCBI Taxonomy" id="2020335"/>
    <lineage>
        <taxon>Bacteria</taxon>
        <taxon>Pseudomonadati</taxon>
        <taxon>Pseudomonadota</taxon>
        <taxon>Alphaproteobacteria</taxon>
        <taxon>Hyphomicrobiales</taxon>
        <taxon>Rhizobiaceae</taxon>
        <taxon>Liberibacter</taxon>
    </lineage>
</organism>
<dbReference type="Proteomes" id="UP000736856">
    <property type="component" value="Unassembled WGS sequence"/>
</dbReference>
<dbReference type="EMBL" id="SEOL01000011">
    <property type="protein sequence ID" value="MBL0849347.1"/>
    <property type="molecule type" value="Genomic_DNA"/>
</dbReference>
<keyword evidence="2" id="KW-0032">Aminotransferase</keyword>
<dbReference type="EC" id="2.6.1.85" evidence="2"/>
<evidence type="ECO:0000259" key="1">
    <source>
        <dbReference type="Pfam" id="PF00425"/>
    </source>
</evidence>
<dbReference type="GO" id="GO:0046820">
    <property type="term" value="F:4-amino-4-deoxychorismate synthase activity"/>
    <property type="evidence" value="ECO:0007669"/>
    <property type="project" value="UniProtKB-EC"/>
</dbReference>
<feature type="domain" description="Chorismate-utilising enzyme C-terminal" evidence="1">
    <location>
        <begin position="117"/>
        <end position="372"/>
    </location>
</feature>
<dbReference type="NCBIfam" id="NF005698">
    <property type="entry name" value="PRK07508.1"/>
    <property type="match status" value="1"/>
</dbReference>
<gene>
    <name evidence="2" type="ORF">EU981_04670</name>
</gene>
<dbReference type="InterPro" id="IPR005801">
    <property type="entry name" value="ADC_synthase"/>
</dbReference>
<accession>A0A937AM99</accession>